<feature type="transmembrane region" description="Helical" evidence="7">
    <location>
        <begin position="96"/>
        <end position="114"/>
    </location>
</feature>
<dbReference type="PANTHER" id="PTHR48022">
    <property type="entry name" value="PLASTIDIC GLUCOSE TRANSPORTER 4"/>
    <property type="match status" value="1"/>
</dbReference>
<comment type="subcellular location">
    <subcellularLocation>
        <location evidence="1">Membrane</location>
        <topology evidence="1">Multi-pass membrane protein</topology>
    </subcellularLocation>
</comment>
<dbReference type="Proteomes" id="UP001251528">
    <property type="component" value="Unassembled WGS sequence"/>
</dbReference>
<evidence type="ECO:0000256" key="7">
    <source>
        <dbReference type="SAM" id="Phobius"/>
    </source>
</evidence>
<dbReference type="Pfam" id="PF00083">
    <property type="entry name" value="Sugar_tr"/>
    <property type="match status" value="1"/>
</dbReference>
<evidence type="ECO:0000256" key="2">
    <source>
        <dbReference type="ARBA" id="ARBA00010992"/>
    </source>
</evidence>
<evidence type="ECO:0000313" key="10">
    <source>
        <dbReference type="Proteomes" id="UP001251528"/>
    </source>
</evidence>
<organism evidence="9 10">
    <name type="scientific">Conoideocrella luteorostrata</name>
    <dbReference type="NCBI Taxonomy" id="1105319"/>
    <lineage>
        <taxon>Eukaryota</taxon>
        <taxon>Fungi</taxon>
        <taxon>Dikarya</taxon>
        <taxon>Ascomycota</taxon>
        <taxon>Pezizomycotina</taxon>
        <taxon>Sordariomycetes</taxon>
        <taxon>Hypocreomycetidae</taxon>
        <taxon>Hypocreales</taxon>
        <taxon>Clavicipitaceae</taxon>
        <taxon>Conoideocrella</taxon>
    </lineage>
</organism>
<dbReference type="Gene3D" id="1.20.1250.20">
    <property type="entry name" value="MFS general substrate transporter like domains"/>
    <property type="match status" value="1"/>
</dbReference>
<comment type="caution">
    <text evidence="9">The sequence shown here is derived from an EMBL/GenBank/DDBJ whole genome shotgun (WGS) entry which is preliminary data.</text>
</comment>
<dbReference type="PROSITE" id="PS50850">
    <property type="entry name" value="MFS"/>
    <property type="match status" value="1"/>
</dbReference>
<comment type="similarity">
    <text evidence="2">Belongs to the major facilitator superfamily. Sugar transporter (TC 2.A.1.1) family.</text>
</comment>
<evidence type="ECO:0000256" key="3">
    <source>
        <dbReference type="ARBA" id="ARBA00022448"/>
    </source>
</evidence>
<proteinExistence type="inferred from homology"/>
<dbReference type="AlphaFoldDB" id="A0AAJ0G0D4"/>
<feature type="transmembrane region" description="Helical" evidence="7">
    <location>
        <begin position="153"/>
        <end position="172"/>
    </location>
</feature>
<feature type="transmembrane region" description="Helical" evidence="7">
    <location>
        <begin position="64"/>
        <end position="84"/>
    </location>
</feature>
<dbReference type="InterPro" id="IPR036259">
    <property type="entry name" value="MFS_trans_sf"/>
</dbReference>
<dbReference type="InterPro" id="IPR005828">
    <property type="entry name" value="MFS_sugar_transport-like"/>
</dbReference>
<dbReference type="InterPro" id="IPR050360">
    <property type="entry name" value="MFS_Sugar_Transporters"/>
</dbReference>
<dbReference type="EMBL" id="JASWJB010000111">
    <property type="protein sequence ID" value="KAK2596746.1"/>
    <property type="molecule type" value="Genomic_DNA"/>
</dbReference>
<protein>
    <recommendedName>
        <fullName evidence="8">Major facilitator superfamily (MFS) profile domain-containing protein</fullName>
    </recommendedName>
</protein>
<gene>
    <name evidence="9" type="ORF">QQS21_006201</name>
</gene>
<evidence type="ECO:0000256" key="1">
    <source>
        <dbReference type="ARBA" id="ARBA00004141"/>
    </source>
</evidence>
<feature type="transmembrane region" description="Helical" evidence="7">
    <location>
        <begin position="20"/>
        <end position="44"/>
    </location>
</feature>
<name>A0AAJ0G0D4_9HYPO</name>
<keyword evidence="10" id="KW-1185">Reference proteome</keyword>
<feature type="transmembrane region" description="Helical" evidence="7">
    <location>
        <begin position="184"/>
        <end position="205"/>
    </location>
</feature>
<dbReference type="PANTHER" id="PTHR48022:SF26">
    <property type="entry name" value="MAJOR FACILITATOR SUPERFAMILY (MFS) PROFILE DOMAIN-CONTAINING PROTEIN-RELATED"/>
    <property type="match status" value="1"/>
</dbReference>
<keyword evidence="4 7" id="KW-0812">Transmembrane</keyword>
<dbReference type="PRINTS" id="PR00171">
    <property type="entry name" value="SUGRTRNSPORT"/>
</dbReference>
<dbReference type="GO" id="GO:0016020">
    <property type="term" value="C:membrane"/>
    <property type="evidence" value="ECO:0007669"/>
    <property type="project" value="UniProtKB-SubCell"/>
</dbReference>
<keyword evidence="3" id="KW-0813">Transport</keyword>
<sequence length="290" mass="32439">MVLVRITTQPYLGLTGKWLLFWITFACSVDMLMFGYDQAVFSGVIVTDDFLVLHDLEGPSRTTVLSTVTAIYDIGCFVGAILAFTLGERLGRKRSIIYGTAIMAVGAILMVASHSLAQMFVGRIVLGIGNGINTATAPIWQTETSPAHLRGKLVMFEMMMNIVGFSLCNWINYGLSFAGGAVAWRFPLAFQFVFIIALFATVPWLPESPRWLLQHGEDDEALDVLARLGGKPKTDAFILTQHEEIQYTVKYEKEHRMRWRELLQPQPEATKPLRRLILGAGTQFIQQFEG</sequence>
<evidence type="ECO:0000313" key="9">
    <source>
        <dbReference type="EMBL" id="KAK2596746.1"/>
    </source>
</evidence>
<dbReference type="InterPro" id="IPR020846">
    <property type="entry name" value="MFS_dom"/>
</dbReference>
<evidence type="ECO:0000259" key="8">
    <source>
        <dbReference type="PROSITE" id="PS50850"/>
    </source>
</evidence>
<keyword evidence="5 7" id="KW-1133">Transmembrane helix</keyword>
<dbReference type="SUPFAM" id="SSF103473">
    <property type="entry name" value="MFS general substrate transporter"/>
    <property type="match status" value="1"/>
</dbReference>
<keyword evidence="6 7" id="KW-0472">Membrane</keyword>
<accession>A0AAJ0G0D4</accession>
<dbReference type="GO" id="GO:0005351">
    <property type="term" value="F:carbohydrate:proton symporter activity"/>
    <property type="evidence" value="ECO:0007669"/>
    <property type="project" value="TreeGrafter"/>
</dbReference>
<feature type="domain" description="Major facilitator superfamily (MFS) profile" evidence="8">
    <location>
        <begin position="23"/>
        <end position="290"/>
    </location>
</feature>
<dbReference type="InterPro" id="IPR003663">
    <property type="entry name" value="Sugar/inositol_transpt"/>
</dbReference>
<reference evidence="9" key="1">
    <citation type="submission" date="2023-06" db="EMBL/GenBank/DDBJ databases">
        <title>Conoideocrella luteorostrata (Hypocreales: Clavicipitaceae), a potential biocontrol fungus for elongate hemlock scale in United States Christmas tree production areas.</title>
        <authorList>
            <person name="Barrett H."/>
            <person name="Lovett B."/>
            <person name="Macias A.M."/>
            <person name="Stajich J.E."/>
            <person name="Kasson M.T."/>
        </authorList>
    </citation>
    <scope>NUCLEOTIDE SEQUENCE</scope>
    <source>
        <strain evidence="9">ARSEF 14590</strain>
    </source>
</reference>
<evidence type="ECO:0000256" key="6">
    <source>
        <dbReference type="ARBA" id="ARBA00023136"/>
    </source>
</evidence>
<evidence type="ECO:0000256" key="5">
    <source>
        <dbReference type="ARBA" id="ARBA00022989"/>
    </source>
</evidence>
<evidence type="ECO:0000256" key="4">
    <source>
        <dbReference type="ARBA" id="ARBA00022692"/>
    </source>
</evidence>